<dbReference type="Pfam" id="PF00583">
    <property type="entry name" value="Acetyltransf_1"/>
    <property type="match status" value="1"/>
</dbReference>
<dbReference type="SUPFAM" id="SSF55729">
    <property type="entry name" value="Acyl-CoA N-acyltransferases (Nat)"/>
    <property type="match status" value="1"/>
</dbReference>
<keyword evidence="1" id="KW-0808">Transferase</keyword>
<evidence type="ECO:0000313" key="3">
    <source>
        <dbReference type="EMBL" id="KAK2029773.1"/>
    </source>
</evidence>
<organism evidence="3 4">
    <name type="scientific">Colletotrichum zoysiae</name>
    <dbReference type="NCBI Taxonomy" id="1216348"/>
    <lineage>
        <taxon>Eukaryota</taxon>
        <taxon>Fungi</taxon>
        <taxon>Dikarya</taxon>
        <taxon>Ascomycota</taxon>
        <taxon>Pezizomycotina</taxon>
        <taxon>Sordariomycetes</taxon>
        <taxon>Hypocreomycetidae</taxon>
        <taxon>Glomerellales</taxon>
        <taxon>Glomerellaceae</taxon>
        <taxon>Colletotrichum</taxon>
        <taxon>Colletotrichum graminicola species complex</taxon>
    </lineage>
</organism>
<dbReference type="PROSITE" id="PS51186">
    <property type="entry name" value="GNAT"/>
    <property type="match status" value="1"/>
</dbReference>
<dbReference type="CDD" id="cd04301">
    <property type="entry name" value="NAT_SF"/>
    <property type="match status" value="1"/>
</dbReference>
<dbReference type="InterPro" id="IPR000182">
    <property type="entry name" value="GNAT_dom"/>
</dbReference>
<keyword evidence="4" id="KW-1185">Reference proteome</keyword>
<dbReference type="GO" id="GO:0008080">
    <property type="term" value="F:N-acetyltransferase activity"/>
    <property type="evidence" value="ECO:0007669"/>
    <property type="project" value="InterPro"/>
</dbReference>
<proteinExistence type="predicted"/>
<reference evidence="3" key="1">
    <citation type="submission" date="2021-06" db="EMBL/GenBank/DDBJ databases">
        <title>Comparative genomics, transcriptomics and evolutionary studies reveal genomic signatures of adaptation to plant cell wall in hemibiotrophic fungi.</title>
        <authorList>
            <consortium name="DOE Joint Genome Institute"/>
            <person name="Baroncelli R."/>
            <person name="Diaz J.F."/>
            <person name="Benocci T."/>
            <person name="Peng M."/>
            <person name="Battaglia E."/>
            <person name="Haridas S."/>
            <person name="Andreopoulos W."/>
            <person name="Labutti K."/>
            <person name="Pangilinan J."/>
            <person name="Floch G.L."/>
            <person name="Makela M.R."/>
            <person name="Henrissat B."/>
            <person name="Grigoriev I.V."/>
            <person name="Crouch J.A."/>
            <person name="De Vries R.P."/>
            <person name="Sukno S.A."/>
            <person name="Thon M.R."/>
        </authorList>
    </citation>
    <scope>NUCLEOTIDE SEQUENCE</scope>
    <source>
        <strain evidence="3">MAFF235873</strain>
    </source>
</reference>
<feature type="domain" description="N-acetyltransferase" evidence="2">
    <location>
        <begin position="25"/>
        <end position="173"/>
    </location>
</feature>
<dbReference type="EMBL" id="MU842859">
    <property type="protein sequence ID" value="KAK2029773.1"/>
    <property type="molecule type" value="Genomic_DNA"/>
</dbReference>
<dbReference type="AlphaFoldDB" id="A0AAD9M5Z9"/>
<name>A0AAD9M5Z9_9PEZI</name>
<dbReference type="Gene3D" id="3.40.630.30">
    <property type="match status" value="1"/>
</dbReference>
<protein>
    <submittedName>
        <fullName evidence="3">Acetyltransferase</fullName>
    </submittedName>
</protein>
<dbReference type="PANTHER" id="PTHR13947">
    <property type="entry name" value="GNAT FAMILY N-ACETYLTRANSFERASE"/>
    <property type="match status" value="1"/>
</dbReference>
<gene>
    <name evidence="3" type="ORF">LX32DRAFT_616463</name>
</gene>
<dbReference type="InterPro" id="IPR050769">
    <property type="entry name" value="NAT_camello-type"/>
</dbReference>
<comment type="caution">
    <text evidence="3">The sequence shown here is derived from an EMBL/GenBank/DDBJ whole genome shotgun (WGS) entry which is preliminary data.</text>
</comment>
<accession>A0AAD9M5Z9</accession>
<evidence type="ECO:0000256" key="1">
    <source>
        <dbReference type="ARBA" id="ARBA00022679"/>
    </source>
</evidence>
<dbReference type="Proteomes" id="UP001232148">
    <property type="component" value="Unassembled WGS sequence"/>
</dbReference>
<evidence type="ECO:0000313" key="4">
    <source>
        <dbReference type="Proteomes" id="UP001232148"/>
    </source>
</evidence>
<evidence type="ECO:0000259" key="2">
    <source>
        <dbReference type="PROSITE" id="PS51186"/>
    </source>
</evidence>
<dbReference type="InterPro" id="IPR016181">
    <property type="entry name" value="Acyl_CoA_acyltransferase"/>
</dbReference>
<dbReference type="PANTHER" id="PTHR13947:SF37">
    <property type="entry name" value="LD18367P"/>
    <property type="match status" value="1"/>
</dbReference>
<sequence length="173" mass="19419">MMKVSNNNSILARTIKVRGHRAGDMGYITYRHAAIYAKEYGLNEAFEALVGKITSDFLLNHDPIKERCWIAEAGETFQGCIMLIKEPEAPSTARVRCFLVENSARGSGLGTILMEGCITTAKELGYERIVLSTSNLLGSARHLYTKFGFRMEGKTEREEWGIKHIAETWGRDL</sequence>